<gene>
    <name evidence="1" type="ORF">LOK49_LG15G01163</name>
</gene>
<evidence type="ECO:0000313" key="2">
    <source>
        <dbReference type="Proteomes" id="UP001060215"/>
    </source>
</evidence>
<keyword evidence="2" id="KW-1185">Reference proteome</keyword>
<organism evidence="1 2">
    <name type="scientific">Camellia lanceoleosa</name>
    <dbReference type="NCBI Taxonomy" id="1840588"/>
    <lineage>
        <taxon>Eukaryota</taxon>
        <taxon>Viridiplantae</taxon>
        <taxon>Streptophyta</taxon>
        <taxon>Embryophyta</taxon>
        <taxon>Tracheophyta</taxon>
        <taxon>Spermatophyta</taxon>
        <taxon>Magnoliopsida</taxon>
        <taxon>eudicotyledons</taxon>
        <taxon>Gunneridae</taxon>
        <taxon>Pentapetalae</taxon>
        <taxon>asterids</taxon>
        <taxon>Ericales</taxon>
        <taxon>Theaceae</taxon>
        <taxon>Camellia</taxon>
    </lineage>
</organism>
<name>A0ACC0F745_9ERIC</name>
<accession>A0ACC0F745</accession>
<dbReference type="Proteomes" id="UP001060215">
    <property type="component" value="Chromosome 11"/>
</dbReference>
<reference evidence="1 2" key="1">
    <citation type="journal article" date="2022" name="Plant J.">
        <title>Chromosome-level genome of Camellia lanceoleosa provides a valuable resource for understanding genome evolution and self-incompatibility.</title>
        <authorList>
            <person name="Gong W."/>
            <person name="Xiao S."/>
            <person name="Wang L."/>
            <person name="Liao Z."/>
            <person name="Chang Y."/>
            <person name="Mo W."/>
            <person name="Hu G."/>
            <person name="Li W."/>
            <person name="Zhao G."/>
            <person name="Zhu H."/>
            <person name="Hu X."/>
            <person name="Ji K."/>
            <person name="Xiang X."/>
            <person name="Song Q."/>
            <person name="Yuan D."/>
            <person name="Jin S."/>
            <person name="Zhang L."/>
        </authorList>
    </citation>
    <scope>NUCLEOTIDE SEQUENCE [LARGE SCALE GENOMIC DNA]</scope>
    <source>
        <strain evidence="1">SQ_2022a</strain>
    </source>
</reference>
<evidence type="ECO:0000313" key="1">
    <source>
        <dbReference type="EMBL" id="KAI7984299.1"/>
    </source>
</evidence>
<sequence length="667" mass="73202">MKDHKTMQNQQQKALSNPFETLTEEIIFLILDHLNDDPLDKKSFSLVRKSFHSIESRHRKTLKPLRTELLLRTLNRYPSITHLDLTRCPRVEDNLLVSISTVYRSTLGSINLSRSRFFTNVGLSSLAANCSALVEIDLSNGTELSDSAAAAIAEAKNLERLWLARCKLISDIGIGCIAVGCKKLRLICLKWCLRVSDLGVGLIAIKCKEIRCLDLSYLPITEKCLPPIMQLQYLQELVLMGCPGIDDEVLATLKQGCESLEVINISNCQNVSHVGLSSLTNGAGSLRQLILAYGSAVTADLAKGLQNFSALQSIKLDGCLVTCSGMKAIANWCASLKELRLCKCSGVTDEGLSSIVQKHRELHKLDITCCRKITRVSIDSITNSCSSLTSLRMESCTMVSKDAFVLIGQRCQLLEELDVTDNEIDDEGLKSLSRSSKLSTLKLGICLNITDDGLSHVGMCCPKLRELDLYRSMGITDVGMTAIGHGCPALEMINMAYCDKVTDVSLISVSKCSKLKAVEIRGCPCVSSEGLSAIAVGCRQLTMLDIKKCFHINDAGMLPLNQYSQNLKQINLSYCSVTDVGLLALASISSLQNMTILHVAGLTPNGLAAAMLACGTLTKVKLHTSFKASLPQSLLDHMEARGCVFQWRDKAFQFEIDPKGWNLYFRR</sequence>
<protein>
    <submittedName>
        <fullName evidence="1">F-box/LRR-repeat protein 3</fullName>
    </submittedName>
</protein>
<comment type="caution">
    <text evidence="1">The sequence shown here is derived from an EMBL/GenBank/DDBJ whole genome shotgun (WGS) entry which is preliminary data.</text>
</comment>
<proteinExistence type="predicted"/>
<dbReference type="EMBL" id="CM045768">
    <property type="protein sequence ID" value="KAI7984299.1"/>
    <property type="molecule type" value="Genomic_DNA"/>
</dbReference>